<evidence type="ECO:0000256" key="8">
    <source>
        <dbReference type="ARBA" id="ARBA00023004"/>
    </source>
</evidence>
<dbReference type="AlphaFoldDB" id="B2IZ96"/>
<keyword evidence="14" id="KW-1185">Reference proteome</keyword>
<dbReference type="InterPro" id="IPR000192">
    <property type="entry name" value="Aminotrans_V_dom"/>
</dbReference>
<evidence type="ECO:0000256" key="9">
    <source>
        <dbReference type="ARBA" id="ARBA00023014"/>
    </source>
</evidence>
<dbReference type="RefSeq" id="WP_012412674.1">
    <property type="nucleotide sequence ID" value="NC_010628.1"/>
</dbReference>
<dbReference type="HOGENOM" id="CLU_003433_0_2_3"/>
<dbReference type="EMBL" id="CP001037">
    <property type="protein sequence ID" value="ACC84738.1"/>
    <property type="molecule type" value="Genomic_DNA"/>
</dbReference>
<comment type="catalytic activity">
    <reaction evidence="10">
        <text>(sulfur carrier)-H + L-cysteine = (sulfur carrier)-SH + L-alanine</text>
        <dbReference type="Rhea" id="RHEA:43892"/>
        <dbReference type="Rhea" id="RHEA-COMP:14737"/>
        <dbReference type="Rhea" id="RHEA-COMP:14739"/>
        <dbReference type="ChEBI" id="CHEBI:29917"/>
        <dbReference type="ChEBI" id="CHEBI:35235"/>
        <dbReference type="ChEBI" id="CHEBI:57972"/>
        <dbReference type="ChEBI" id="CHEBI:64428"/>
        <dbReference type="EC" id="2.8.1.7"/>
    </reaction>
</comment>
<evidence type="ECO:0000256" key="4">
    <source>
        <dbReference type="ARBA" id="ARBA00022679"/>
    </source>
</evidence>
<dbReference type="PROSITE" id="PS00595">
    <property type="entry name" value="AA_TRANSFER_CLASS_5"/>
    <property type="match status" value="1"/>
</dbReference>
<dbReference type="EnsemblBacteria" id="ACC84738">
    <property type="protein sequence ID" value="ACC84738"/>
    <property type="gene ID" value="Npun_R6475"/>
</dbReference>
<comment type="cofactor">
    <cofactor evidence="1 11">
        <name>pyridoxal 5'-phosphate</name>
        <dbReference type="ChEBI" id="CHEBI:597326"/>
    </cofactor>
</comment>
<dbReference type="Gene3D" id="3.90.1150.10">
    <property type="entry name" value="Aspartate Aminotransferase, domain 1"/>
    <property type="match status" value="1"/>
</dbReference>
<dbReference type="Proteomes" id="UP000001191">
    <property type="component" value="Chromosome"/>
</dbReference>
<keyword evidence="13" id="KW-0032">Aminotransferase</keyword>
<accession>B2IZ96</accession>
<dbReference type="Gene3D" id="3.40.640.10">
    <property type="entry name" value="Type I PLP-dependent aspartate aminotransferase-like (Major domain)"/>
    <property type="match status" value="1"/>
</dbReference>
<keyword evidence="4 13" id="KW-0808">Transferase</keyword>
<dbReference type="STRING" id="63737.Npun_R6475"/>
<evidence type="ECO:0000313" key="14">
    <source>
        <dbReference type="Proteomes" id="UP000001191"/>
    </source>
</evidence>
<evidence type="ECO:0000256" key="11">
    <source>
        <dbReference type="RuleBase" id="RU004504"/>
    </source>
</evidence>
<dbReference type="PhylomeDB" id="B2IZ96"/>
<organism evidence="13 14">
    <name type="scientific">Nostoc punctiforme (strain ATCC 29133 / PCC 73102)</name>
    <dbReference type="NCBI Taxonomy" id="63737"/>
    <lineage>
        <taxon>Bacteria</taxon>
        <taxon>Bacillati</taxon>
        <taxon>Cyanobacteriota</taxon>
        <taxon>Cyanophyceae</taxon>
        <taxon>Nostocales</taxon>
        <taxon>Nostocaceae</taxon>
        <taxon>Nostoc</taxon>
    </lineage>
</organism>
<protein>
    <recommendedName>
        <fullName evidence="3">cysteine desulfurase</fullName>
        <ecNumber evidence="3">2.8.1.7</ecNumber>
    </recommendedName>
</protein>
<dbReference type="GO" id="GO:0031071">
    <property type="term" value="F:cysteine desulfurase activity"/>
    <property type="evidence" value="ECO:0007669"/>
    <property type="project" value="UniProtKB-EC"/>
</dbReference>
<evidence type="ECO:0000256" key="3">
    <source>
        <dbReference type="ARBA" id="ARBA00012239"/>
    </source>
</evidence>
<dbReference type="InterPro" id="IPR016454">
    <property type="entry name" value="Cysteine_dSase"/>
</dbReference>
<evidence type="ECO:0000256" key="2">
    <source>
        <dbReference type="ARBA" id="ARBA00006490"/>
    </source>
</evidence>
<dbReference type="InterPro" id="IPR015422">
    <property type="entry name" value="PyrdxlP-dep_Trfase_small"/>
</dbReference>
<dbReference type="eggNOG" id="COG1104">
    <property type="taxonomic scope" value="Bacteria"/>
</dbReference>
<keyword evidence="6" id="KW-0479">Metal-binding</keyword>
<dbReference type="FunFam" id="3.40.640.10:FF:000003">
    <property type="entry name" value="Cysteine desulfurase IscS"/>
    <property type="match status" value="1"/>
</dbReference>
<dbReference type="InterPro" id="IPR015421">
    <property type="entry name" value="PyrdxlP-dep_Trfase_major"/>
</dbReference>
<evidence type="ECO:0000256" key="5">
    <source>
        <dbReference type="ARBA" id="ARBA00022714"/>
    </source>
</evidence>
<evidence type="ECO:0000256" key="1">
    <source>
        <dbReference type="ARBA" id="ARBA00001933"/>
    </source>
</evidence>
<dbReference type="GO" id="GO:0051537">
    <property type="term" value="F:2 iron, 2 sulfur cluster binding"/>
    <property type="evidence" value="ECO:0007669"/>
    <property type="project" value="UniProtKB-KW"/>
</dbReference>
<evidence type="ECO:0000256" key="7">
    <source>
        <dbReference type="ARBA" id="ARBA00022898"/>
    </source>
</evidence>
<dbReference type="Pfam" id="PF00266">
    <property type="entry name" value="Aminotran_5"/>
    <property type="match status" value="1"/>
</dbReference>
<comment type="similarity">
    <text evidence="2">Belongs to the class-V pyridoxal-phosphate-dependent aminotransferase family. NifS/IscS subfamily.</text>
</comment>
<feature type="domain" description="Aminotransferase class V" evidence="12">
    <location>
        <begin position="6"/>
        <end position="369"/>
    </location>
</feature>
<keyword evidence="7" id="KW-0663">Pyridoxal phosphate</keyword>
<dbReference type="OrthoDB" id="9808002at2"/>
<keyword evidence="9" id="KW-0411">Iron-sulfur</keyword>
<dbReference type="InterPro" id="IPR020578">
    <property type="entry name" value="Aminotrans_V_PyrdxlP_BS"/>
</dbReference>
<evidence type="ECO:0000259" key="12">
    <source>
        <dbReference type="Pfam" id="PF00266"/>
    </source>
</evidence>
<dbReference type="EC" id="2.8.1.7" evidence="3"/>
<dbReference type="PIRSF" id="PIRSF005572">
    <property type="entry name" value="NifS"/>
    <property type="match status" value="1"/>
</dbReference>
<sequence>MSIRPIYLDCHATTPVDERVLAAMIPYFTEKFGNASSIGHVYGWESEAAVKQTREILAAAINATPEEIVFTSGATEANNLAIKGVAEAYFKKGQHIITVATEHNAVLDPCNYLKTLGFEITILPVKKDGLIDLTELNKAFRPETILVSVMAANNEIGVLQPLAEIGELCHAYNIIFHTDAAQAIGKTPLDVQAMKIDLMSLTAHKVFGPKGIGALYVRRRDPRVQLAPQQHGGGHERGMRSGTLYTPQIVGFGKAVEIALAEQATENQRLTQLRQSLWKQLSQLEGIHLNGHPQQRLAGNLNISVEGVDGAALLLGLQPVMSVSSGSACSSANTSPSSVLTALGNPQQLAYASVRFGIGRFNTQEEIDIVAKHAIATIQSLRKPSFMDSRAGKQQFDLAPAD</sequence>
<dbReference type="PANTHER" id="PTHR11601:SF34">
    <property type="entry name" value="CYSTEINE DESULFURASE"/>
    <property type="match status" value="1"/>
</dbReference>
<evidence type="ECO:0000256" key="10">
    <source>
        <dbReference type="ARBA" id="ARBA00050776"/>
    </source>
</evidence>
<keyword evidence="5" id="KW-0001">2Fe-2S</keyword>
<evidence type="ECO:0000313" key="13">
    <source>
        <dbReference type="EMBL" id="ACC84738.1"/>
    </source>
</evidence>
<reference evidence="14" key="1">
    <citation type="submission" date="2008-04" db="EMBL/GenBank/DDBJ databases">
        <title>Complete sequence of chromosome of Nostoc punctiforme ATCC 29133.</title>
        <authorList>
            <consortium name="US DOE Joint Genome Institute"/>
            <person name="Copeland A."/>
            <person name="Lucas S."/>
            <person name="Lapidus A."/>
            <person name="Glavina del Rio T."/>
            <person name="Dalin E."/>
            <person name="Tice H."/>
            <person name="Pitluck S."/>
            <person name="Chain P."/>
            <person name="Malfatti S."/>
            <person name="Shin M."/>
            <person name="Vergez L."/>
            <person name="Schmutz J."/>
            <person name="Larimer F."/>
            <person name="Land M."/>
            <person name="Hauser L."/>
            <person name="Kyrpides N."/>
            <person name="Kim E."/>
            <person name="Meeks J.C."/>
            <person name="Elhai J."/>
            <person name="Campbell E.L."/>
            <person name="Thiel T."/>
            <person name="Longmire J."/>
            <person name="Potts M."/>
            <person name="Atlas R."/>
        </authorList>
    </citation>
    <scope>NUCLEOTIDE SEQUENCE [LARGE SCALE GENOMIC DNA]</scope>
    <source>
        <strain evidence="14">ATCC 29133 / PCC 73102</strain>
    </source>
</reference>
<dbReference type="SUPFAM" id="SSF53383">
    <property type="entry name" value="PLP-dependent transferases"/>
    <property type="match status" value="1"/>
</dbReference>
<keyword evidence="8" id="KW-0408">Iron</keyword>
<dbReference type="InterPro" id="IPR015424">
    <property type="entry name" value="PyrdxlP-dep_Trfase"/>
</dbReference>
<dbReference type="GO" id="GO:0046872">
    <property type="term" value="F:metal ion binding"/>
    <property type="evidence" value="ECO:0007669"/>
    <property type="project" value="UniProtKB-KW"/>
</dbReference>
<dbReference type="GO" id="GO:0008483">
    <property type="term" value="F:transaminase activity"/>
    <property type="evidence" value="ECO:0007669"/>
    <property type="project" value="UniProtKB-KW"/>
</dbReference>
<reference evidence="13 14" key="2">
    <citation type="journal article" date="2013" name="Plant Physiol.">
        <title>A Nostoc punctiforme Sugar Transporter Necessary to Establish a Cyanobacterium-Plant Symbiosis.</title>
        <authorList>
            <person name="Ekman M."/>
            <person name="Picossi S."/>
            <person name="Campbell E.L."/>
            <person name="Meeks J.C."/>
            <person name="Flores E."/>
        </authorList>
    </citation>
    <scope>NUCLEOTIDE SEQUENCE [LARGE SCALE GENOMIC DNA]</scope>
    <source>
        <strain evidence="14">ATCC 29133 / PCC 73102</strain>
    </source>
</reference>
<dbReference type="PANTHER" id="PTHR11601">
    <property type="entry name" value="CYSTEINE DESULFURYLASE FAMILY MEMBER"/>
    <property type="match status" value="1"/>
</dbReference>
<gene>
    <name evidence="13" type="ordered locus">Npun_R6475</name>
</gene>
<name>B2IZ96_NOSP7</name>
<dbReference type="KEGG" id="npu:Npun_R6475"/>
<proteinExistence type="inferred from homology"/>
<evidence type="ECO:0000256" key="6">
    <source>
        <dbReference type="ARBA" id="ARBA00022723"/>
    </source>
</evidence>